<organism evidence="1 2">
    <name type="scientific">Melia azedarach</name>
    <name type="common">Chinaberry tree</name>
    <dbReference type="NCBI Taxonomy" id="155640"/>
    <lineage>
        <taxon>Eukaryota</taxon>
        <taxon>Viridiplantae</taxon>
        <taxon>Streptophyta</taxon>
        <taxon>Embryophyta</taxon>
        <taxon>Tracheophyta</taxon>
        <taxon>Spermatophyta</taxon>
        <taxon>Magnoliopsida</taxon>
        <taxon>eudicotyledons</taxon>
        <taxon>Gunneridae</taxon>
        <taxon>Pentapetalae</taxon>
        <taxon>rosids</taxon>
        <taxon>malvids</taxon>
        <taxon>Sapindales</taxon>
        <taxon>Meliaceae</taxon>
        <taxon>Melia</taxon>
    </lineage>
</organism>
<dbReference type="Proteomes" id="UP001164539">
    <property type="component" value="Chromosome 2"/>
</dbReference>
<keyword evidence="2" id="KW-1185">Reference proteome</keyword>
<proteinExistence type="predicted"/>
<accession>A0ACC1YJY7</accession>
<comment type="caution">
    <text evidence="1">The sequence shown here is derived from an EMBL/GenBank/DDBJ whole genome shotgun (WGS) entry which is preliminary data.</text>
</comment>
<reference evidence="1 2" key="1">
    <citation type="journal article" date="2023" name="Science">
        <title>Complex scaffold remodeling in plant triterpene biosynthesis.</title>
        <authorList>
            <person name="De La Pena R."/>
            <person name="Hodgson H."/>
            <person name="Liu J.C."/>
            <person name="Stephenson M.J."/>
            <person name="Martin A.C."/>
            <person name="Owen C."/>
            <person name="Harkess A."/>
            <person name="Leebens-Mack J."/>
            <person name="Jimenez L.E."/>
            <person name="Osbourn A."/>
            <person name="Sattely E.S."/>
        </authorList>
    </citation>
    <scope>NUCLEOTIDE SEQUENCE [LARGE SCALE GENOMIC DNA]</scope>
    <source>
        <strain evidence="2">cv. JPN11</strain>
        <tissue evidence="1">Leaf</tissue>
    </source>
</reference>
<gene>
    <name evidence="1" type="ORF">OWV82_003101</name>
</gene>
<name>A0ACC1YJY7_MELAZ</name>
<dbReference type="EMBL" id="CM051395">
    <property type="protein sequence ID" value="KAJ4724072.1"/>
    <property type="molecule type" value="Genomic_DNA"/>
</dbReference>
<protein>
    <submittedName>
        <fullName evidence="1">T4.17 protein</fullName>
    </submittedName>
</protein>
<evidence type="ECO:0000313" key="1">
    <source>
        <dbReference type="EMBL" id="KAJ4724072.1"/>
    </source>
</evidence>
<sequence>MAKNLSNEAAYVKHQRNISMYGSYEVNQKTGKEKMTRQLIGEDKKKDVNELADAFIKNFYNRLRIEQEEPFNRYQKMVARGV</sequence>
<evidence type="ECO:0000313" key="2">
    <source>
        <dbReference type="Proteomes" id="UP001164539"/>
    </source>
</evidence>